<feature type="non-terminal residue" evidence="8">
    <location>
        <position position="269"/>
    </location>
</feature>
<comment type="subcellular location">
    <subcellularLocation>
        <location evidence="1">Cell membrane</location>
        <topology evidence="1">Multi-pass membrane protein</topology>
    </subcellularLocation>
</comment>
<keyword evidence="5" id="KW-0472">Membrane</keyword>
<dbReference type="Gene3D" id="1.20.81.30">
    <property type="entry name" value="Type II secretion system (T2SS), domain F"/>
    <property type="match status" value="1"/>
</dbReference>
<accession>X1BKB8</accession>
<comment type="caution">
    <text evidence="8">The sequence shown here is derived from an EMBL/GenBank/DDBJ whole genome shotgun (WGS) entry which is preliminary data.</text>
</comment>
<evidence type="ECO:0000256" key="3">
    <source>
        <dbReference type="ARBA" id="ARBA00022692"/>
    </source>
</evidence>
<name>X1BKB8_9ZZZZ</name>
<dbReference type="Pfam" id="PF00482">
    <property type="entry name" value="T2SSF"/>
    <property type="match status" value="1"/>
</dbReference>
<dbReference type="PANTHER" id="PTHR35007:SF1">
    <property type="entry name" value="PILUS ASSEMBLY PROTEIN"/>
    <property type="match status" value="1"/>
</dbReference>
<proteinExistence type="predicted"/>
<feature type="region of interest" description="Disordered" evidence="6">
    <location>
        <begin position="32"/>
        <end position="54"/>
    </location>
</feature>
<keyword evidence="2" id="KW-1003">Cell membrane</keyword>
<dbReference type="PANTHER" id="PTHR35007">
    <property type="entry name" value="INTEGRAL MEMBRANE PROTEIN-RELATED"/>
    <property type="match status" value="1"/>
</dbReference>
<dbReference type="InterPro" id="IPR018076">
    <property type="entry name" value="T2SS_GspF_dom"/>
</dbReference>
<keyword evidence="3" id="KW-0812">Transmembrane</keyword>
<organism evidence="8">
    <name type="scientific">marine sediment metagenome</name>
    <dbReference type="NCBI Taxonomy" id="412755"/>
    <lineage>
        <taxon>unclassified sequences</taxon>
        <taxon>metagenomes</taxon>
        <taxon>ecological metagenomes</taxon>
    </lineage>
</organism>
<evidence type="ECO:0000256" key="4">
    <source>
        <dbReference type="ARBA" id="ARBA00022989"/>
    </source>
</evidence>
<sequence>VAMVFAGNLVVSDVMERNRKKRLAKMENELVQRNKQKARHKATSKQERTKGSLAHAAVVESNADQPTLTERIKQMIEQSGTELSPPTIVGISVLCAIVASGVTALLLQDFLLGIPAGIVAAPLPLMWVKLKRKQRLELLSSQMPDALELMSRVLRAGQTITQAMLAVAQEFKAPIGSEFLYCYEQQNLGISTDLALRDLAKRTGLLEMKIFVLALIIHRQSGGNLTELLDKLASIIRERYKMRGKIKALTAEGRLQAAILLGLPPAMYG</sequence>
<evidence type="ECO:0000259" key="7">
    <source>
        <dbReference type="Pfam" id="PF00482"/>
    </source>
</evidence>
<gene>
    <name evidence="8" type="ORF">S01H4_51053</name>
</gene>
<reference evidence="8" key="1">
    <citation type="journal article" date="2014" name="Front. Microbiol.">
        <title>High frequency of phylogenetically diverse reductive dehalogenase-homologous genes in deep subseafloor sedimentary metagenomes.</title>
        <authorList>
            <person name="Kawai M."/>
            <person name="Futagami T."/>
            <person name="Toyoda A."/>
            <person name="Takaki Y."/>
            <person name="Nishi S."/>
            <person name="Hori S."/>
            <person name="Arai W."/>
            <person name="Tsubouchi T."/>
            <person name="Morono Y."/>
            <person name="Uchiyama I."/>
            <person name="Ito T."/>
            <person name="Fujiyama A."/>
            <person name="Inagaki F."/>
            <person name="Takami H."/>
        </authorList>
    </citation>
    <scope>NUCLEOTIDE SEQUENCE</scope>
    <source>
        <strain evidence="8">Expedition CK06-06</strain>
    </source>
</reference>
<feature type="non-terminal residue" evidence="8">
    <location>
        <position position="1"/>
    </location>
</feature>
<feature type="compositionally biased region" description="Basic residues" evidence="6">
    <location>
        <begin position="34"/>
        <end position="43"/>
    </location>
</feature>
<evidence type="ECO:0000256" key="2">
    <source>
        <dbReference type="ARBA" id="ARBA00022475"/>
    </source>
</evidence>
<feature type="domain" description="Type II secretion system protein GspF" evidence="7">
    <location>
        <begin position="147"/>
        <end position="267"/>
    </location>
</feature>
<dbReference type="EMBL" id="BART01029040">
    <property type="protein sequence ID" value="GAG96364.1"/>
    <property type="molecule type" value="Genomic_DNA"/>
</dbReference>
<dbReference type="AlphaFoldDB" id="X1BKB8"/>
<evidence type="ECO:0000313" key="8">
    <source>
        <dbReference type="EMBL" id="GAG96364.1"/>
    </source>
</evidence>
<dbReference type="GO" id="GO:0005886">
    <property type="term" value="C:plasma membrane"/>
    <property type="evidence" value="ECO:0007669"/>
    <property type="project" value="UniProtKB-SubCell"/>
</dbReference>
<evidence type="ECO:0000256" key="1">
    <source>
        <dbReference type="ARBA" id="ARBA00004651"/>
    </source>
</evidence>
<dbReference type="InterPro" id="IPR042094">
    <property type="entry name" value="T2SS_GspF_sf"/>
</dbReference>
<keyword evidence="4" id="KW-1133">Transmembrane helix</keyword>
<evidence type="ECO:0000256" key="5">
    <source>
        <dbReference type="ARBA" id="ARBA00023136"/>
    </source>
</evidence>
<protein>
    <recommendedName>
        <fullName evidence="7">Type II secretion system protein GspF domain-containing protein</fullName>
    </recommendedName>
</protein>
<evidence type="ECO:0000256" key="6">
    <source>
        <dbReference type="SAM" id="MobiDB-lite"/>
    </source>
</evidence>